<organism evidence="2 3">
    <name type="scientific">Stomoxys calcitrans</name>
    <name type="common">Stable fly</name>
    <name type="synonym">Conops calcitrans</name>
    <dbReference type="NCBI Taxonomy" id="35570"/>
    <lineage>
        <taxon>Eukaryota</taxon>
        <taxon>Metazoa</taxon>
        <taxon>Ecdysozoa</taxon>
        <taxon>Arthropoda</taxon>
        <taxon>Hexapoda</taxon>
        <taxon>Insecta</taxon>
        <taxon>Pterygota</taxon>
        <taxon>Neoptera</taxon>
        <taxon>Endopterygota</taxon>
        <taxon>Diptera</taxon>
        <taxon>Brachycera</taxon>
        <taxon>Muscomorpha</taxon>
        <taxon>Muscoidea</taxon>
        <taxon>Muscidae</taxon>
        <taxon>Stomoxys</taxon>
    </lineage>
</organism>
<dbReference type="OrthoDB" id="10352445at2759"/>
<keyword evidence="1" id="KW-0732">Signal</keyword>
<dbReference type="AlphaFoldDB" id="A0A1I8PLR3"/>
<evidence type="ECO:0000313" key="2">
    <source>
        <dbReference type="EnsemblMetazoa" id="SCAU009253-PA"/>
    </source>
</evidence>
<evidence type="ECO:0000256" key="1">
    <source>
        <dbReference type="SAM" id="SignalP"/>
    </source>
</evidence>
<gene>
    <name evidence="2" type="primary">106084701</name>
</gene>
<feature type="chain" id="PRO_5009326846" evidence="1">
    <location>
        <begin position="21"/>
        <end position="171"/>
    </location>
</feature>
<proteinExistence type="predicted"/>
<evidence type="ECO:0000313" key="3">
    <source>
        <dbReference type="Proteomes" id="UP000095300"/>
    </source>
</evidence>
<dbReference type="Proteomes" id="UP000095300">
    <property type="component" value="Unassembled WGS sequence"/>
</dbReference>
<dbReference type="EnsemblMetazoa" id="SCAU009253-RA">
    <property type="protein sequence ID" value="SCAU009253-PA"/>
    <property type="gene ID" value="SCAU009253"/>
</dbReference>
<dbReference type="KEGG" id="scac:106084701"/>
<accession>A0A1I8PLR3</accession>
<name>A0A1I8PLR3_STOCA</name>
<feature type="signal peptide" evidence="1">
    <location>
        <begin position="1"/>
        <end position="20"/>
    </location>
</feature>
<dbReference type="VEuPathDB" id="VectorBase:SCAU009253"/>
<protein>
    <submittedName>
        <fullName evidence="2">Uncharacterized protein</fullName>
    </submittedName>
</protein>
<reference evidence="2" key="1">
    <citation type="submission" date="2020-05" db="UniProtKB">
        <authorList>
            <consortium name="EnsemblMetazoa"/>
        </authorList>
    </citation>
    <scope>IDENTIFICATION</scope>
    <source>
        <strain evidence="2">USDA</strain>
    </source>
</reference>
<sequence length="171" mass="19617">MKFLVALTIFALFEINPSDSSPARYRRSDQFVQRFEKLGTLSKRLIPQTEAVIKLAINKIPTTNAYTKYRQDLQSYLSSVNHYHTNRGGCYEKSFNLIGQYASLMERYEKPNALLEAKRVKALLKESGSDNLSRDLDEWIDAYEKSNCDVESENLSSSDTKKLMALLQEVC</sequence>
<keyword evidence="3" id="KW-1185">Reference proteome</keyword>